<gene>
    <name evidence="11" type="ORF">EZV76_07245</name>
</gene>
<reference evidence="11 12" key="1">
    <citation type="submission" date="2019-03" db="EMBL/GenBank/DDBJ databases">
        <title>Muricauda SCR12 sp.nov, a marine bacterium isolated from Pacific Ocean:the Okinawa trough.</title>
        <authorList>
            <person name="Liu L."/>
        </authorList>
    </citation>
    <scope>NUCLEOTIDE SEQUENCE [LARGE SCALE GENOMIC DNA]</scope>
    <source>
        <strain evidence="11 12">SCR12</strain>
    </source>
</reference>
<dbReference type="PANTHER" id="PTHR15822:SF4">
    <property type="entry name" value="TYROSYL-DNA PHOSPHODIESTERASE 2"/>
    <property type="match status" value="1"/>
</dbReference>
<dbReference type="Gene3D" id="3.60.10.10">
    <property type="entry name" value="Endonuclease/exonuclease/phosphatase"/>
    <property type="match status" value="1"/>
</dbReference>
<dbReference type="Proteomes" id="UP000310406">
    <property type="component" value="Unassembled WGS sequence"/>
</dbReference>
<dbReference type="Pfam" id="PF03372">
    <property type="entry name" value="Exo_endo_phos"/>
    <property type="match status" value="1"/>
</dbReference>
<evidence type="ECO:0000313" key="12">
    <source>
        <dbReference type="Proteomes" id="UP000310406"/>
    </source>
</evidence>
<keyword evidence="9" id="KW-0472">Membrane</keyword>
<evidence type="ECO:0000256" key="5">
    <source>
        <dbReference type="ARBA" id="ARBA00022763"/>
    </source>
</evidence>
<evidence type="ECO:0000256" key="2">
    <source>
        <dbReference type="ARBA" id="ARBA00001946"/>
    </source>
</evidence>
<evidence type="ECO:0000256" key="4">
    <source>
        <dbReference type="ARBA" id="ARBA00022723"/>
    </source>
</evidence>
<comment type="cofactor">
    <cofactor evidence="1">
        <name>Mn(2+)</name>
        <dbReference type="ChEBI" id="CHEBI:29035"/>
    </cofactor>
</comment>
<keyword evidence="11" id="KW-0255">Endonuclease</keyword>
<comment type="caution">
    <text evidence="11">The sequence shown here is derived from an EMBL/GenBank/DDBJ whole genome shotgun (WGS) entry which is preliminary data.</text>
</comment>
<dbReference type="InterPro" id="IPR005135">
    <property type="entry name" value="Endo/exonuclease/phosphatase"/>
</dbReference>
<dbReference type="EMBL" id="SNTZ01000002">
    <property type="protein sequence ID" value="THV60344.1"/>
    <property type="molecule type" value="Genomic_DNA"/>
</dbReference>
<accession>A0A4S8S0Q4</accession>
<protein>
    <submittedName>
        <fullName evidence="11">Endonuclease</fullName>
    </submittedName>
</protein>
<keyword evidence="9" id="KW-0812">Transmembrane</keyword>
<organism evidence="11 12">
    <name type="scientific">Flagellimonas alvinocaridis</name>
    <dbReference type="NCBI Taxonomy" id="2530200"/>
    <lineage>
        <taxon>Bacteria</taxon>
        <taxon>Pseudomonadati</taxon>
        <taxon>Bacteroidota</taxon>
        <taxon>Flavobacteriia</taxon>
        <taxon>Flavobacteriales</taxon>
        <taxon>Flavobacteriaceae</taxon>
        <taxon>Flagellimonas</taxon>
    </lineage>
</organism>
<dbReference type="GO" id="GO:0046872">
    <property type="term" value="F:metal ion binding"/>
    <property type="evidence" value="ECO:0007669"/>
    <property type="project" value="UniProtKB-KW"/>
</dbReference>
<dbReference type="GO" id="GO:0016787">
    <property type="term" value="F:hydrolase activity"/>
    <property type="evidence" value="ECO:0007669"/>
    <property type="project" value="UniProtKB-KW"/>
</dbReference>
<evidence type="ECO:0000256" key="1">
    <source>
        <dbReference type="ARBA" id="ARBA00001936"/>
    </source>
</evidence>
<dbReference type="PANTHER" id="PTHR15822">
    <property type="entry name" value="TRAF AND TNF RECEPTOR-ASSOCIATED PROTEIN"/>
    <property type="match status" value="1"/>
</dbReference>
<dbReference type="InterPro" id="IPR036691">
    <property type="entry name" value="Endo/exonu/phosph_ase_sf"/>
</dbReference>
<evidence type="ECO:0000256" key="8">
    <source>
        <dbReference type="ARBA" id="ARBA00023204"/>
    </source>
</evidence>
<dbReference type="GO" id="GO:0004519">
    <property type="term" value="F:endonuclease activity"/>
    <property type="evidence" value="ECO:0007669"/>
    <property type="project" value="UniProtKB-KW"/>
</dbReference>
<evidence type="ECO:0000259" key="10">
    <source>
        <dbReference type="Pfam" id="PF03372"/>
    </source>
</evidence>
<keyword evidence="6" id="KW-0378">Hydrolase</keyword>
<evidence type="ECO:0000256" key="6">
    <source>
        <dbReference type="ARBA" id="ARBA00022801"/>
    </source>
</evidence>
<comment type="cofactor">
    <cofactor evidence="2">
        <name>Mg(2+)</name>
        <dbReference type="ChEBI" id="CHEBI:18420"/>
    </cofactor>
</comment>
<feature type="transmembrane region" description="Helical" evidence="9">
    <location>
        <begin position="38"/>
        <end position="62"/>
    </location>
</feature>
<sequence length="344" mass="39771">MKKAASLIEKVAFAINILVAFFLLITCLSSYLNFQIIPIFSALSLFVPFLFILNFLFMIYWVFKRKRKLFLSLLALVIGYLGFGPFYKMGDETKKAQSNDLTIMSYNVWGFNKNEWIKEPNIGNKIISFIKKEDPDIVCIQEHSRIRYKQLSQYPYRSETPQLSPRTIQAIFSKYPIIGNGSLELPNTVNNIIYADILLGKDTVRVYNLHLQSFSIVPKAETLSNGEESEKNYKRLVSTFAKQLEQAKFFAEHIEKSPYTNIVCGDFNNTQFSNVYKIVKGDMQDTFLEKGDGFGRTYNLLGFPLRIDYIFAEPKVEIVSHKNFDEKLSDHYPVMATLRLKSHQ</sequence>
<evidence type="ECO:0000256" key="7">
    <source>
        <dbReference type="ARBA" id="ARBA00022842"/>
    </source>
</evidence>
<feature type="transmembrane region" description="Helical" evidence="9">
    <location>
        <begin position="12"/>
        <end position="32"/>
    </location>
</feature>
<keyword evidence="4" id="KW-0479">Metal-binding</keyword>
<name>A0A4S8S0Q4_9FLAO</name>
<dbReference type="CDD" id="cd09084">
    <property type="entry name" value="EEP-2"/>
    <property type="match status" value="1"/>
</dbReference>
<dbReference type="GO" id="GO:0006281">
    <property type="term" value="P:DNA repair"/>
    <property type="evidence" value="ECO:0007669"/>
    <property type="project" value="UniProtKB-KW"/>
</dbReference>
<dbReference type="SUPFAM" id="SSF56219">
    <property type="entry name" value="DNase I-like"/>
    <property type="match status" value="1"/>
</dbReference>
<keyword evidence="5" id="KW-0227">DNA damage</keyword>
<feature type="transmembrane region" description="Helical" evidence="9">
    <location>
        <begin position="69"/>
        <end position="87"/>
    </location>
</feature>
<keyword evidence="12" id="KW-1185">Reference proteome</keyword>
<evidence type="ECO:0000256" key="3">
    <source>
        <dbReference type="ARBA" id="ARBA00022722"/>
    </source>
</evidence>
<evidence type="ECO:0000313" key="11">
    <source>
        <dbReference type="EMBL" id="THV60344.1"/>
    </source>
</evidence>
<keyword evidence="3" id="KW-0540">Nuclease</keyword>
<keyword evidence="8" id="KW-0234">DNA repair</keyword>
<keyword evidence="7" id="KW-0460">Magnesium</keyword>
<dbReference type="AlphaFoldDB" id="A0A4S8S0Q4"/>
<dbReference type="InterPro" id="IPR051547">
    <property type="entry name" value="TDP2-like"/>
</dbReference>
<evidence type="ECO:0000256" key="9">
    <source>
        <dbReference type="SAM" id="Phobius"/>
    </source>
</evidence>
<feature type="domain" description="Endonuclease/exonuclease/phosphatase" evidence="10">
    <location>
        <begin position="104"/>
        <end position="331"/>
    </location>
</feature>
<proteinExistence type="predicted"/>
<keyword evidence="9" id="KW-1133">Transmembrane helix</keyword>